<evidence type="ECO:0000313" key="2">
    <source>
        <dbReference type="Proteomes" id="UP000824044"/>
    </source>
</evidence>
<gene>
    <name evidence="1" type="ORF">H9812_06245</name>
</gene>
<evidence type="ECO:0000313" key="1">
    <source>
        <dbReference type="EMBL" id="HIZ25052.1"/>
    </source>
</evidence>
<accession>A0A9D2IWJ0</accession>
<name>A0A9D2IWJ0_9FIRM</name>
<organism evidence="1 2">
    <name type="scientific">Candidatus Gallimonas intestinigallinarum</name>
    <dbReference type="NCBI Taxonomy" id="2838604"/>
    <lineage>
        <taxon>Bacteria</taxon>
        <taxon>Bacillati</taxon>
        <taxon>Bacillota</taxon>
        <taxon>Clostridia</taxon>
        <taxon>Candidatus Gallimonas</taxon>
    </lineage>
</organism>
<reference evidence="1" key="2">
    <citation type="submission" date="2021-04" db="EMBL/GenBank/DDBJ databases">
        <authorList>
            <person name="Gilroy R."/>
        </authorList>
    </citation>
    <scope>NUCLEOTIDE SEQUENCE</scope>
    <source>
        <strain evidence="1">CHK33-5263</strain>
    </source>
</reference>
<protein>
    <submittedName>
        <fullName evidence="1">Uncharacterized protein</fullName>
    </submittedName>
</protein>
<comment type="caution">
    <text evidence="1">The sequence shown here is derived from an EMBL/GenBank/DDBJ whole genome shotgun (WGS) entry which is preliminary data.</text>
</comment>
<sequence>MTDRIEKISRFLTICDELVEGSYVNADSKISEALQCIATCRELTNLFAAVTDGFDYPAAKQLYLREYTGKGGTTRIAAYLPAERADVLAFVFCLFVEIDAGAIRLNEFLLRYFYVDGSYTASYDVFAGRMIKPFCDIVRGCFPECGKHGKMLVMRQKSEAALHDFIQYLPGERKRIMERNLMKEEKDAGEEIFAELSAAAARHDITEVRALLAGYRYFLRYICAESRESEKLFALAQEL</sequence>
<dbReference type="EMBL" id="DXBS01000118">
    <property type="protein sequence ID" value="HIZ25052.1"/>
    <property type="molecule type" value="Genomic_DNA"/>
</dbReference>
<dbReference type="AlphaFoldDB" id="A0A9D2IWJ0"/>
<reference evidence="1" key="1">
    <citation type="journal article" date="2021" name="PeerJ">
        <title>Extensive microbial diversity within the chicken gut microbiome revealed by metagenomics and culture.</title>
        <authorList>
            <person name="Gilroy R."/>
            <person name="Ravi A."/>
            <person name="Getino M."/>
            <person name="Pursley I."/>
            <person name="Horton D.L."/>
            <person name="Alikhan N.F."/>
            <person name="Baker D."/>
            <person name="Gharbi K."/>
            <person name="Hall N."/>
            <person name="Watson M."/>
            <person name="Adriaenssens E.M."/>
            <person name="Foster-Nyarko E."/>
            <person name="Jarju S."/>
            <person name="Secka A."/>
            <person name="Antonio M."/>
            <person name="Oren A."/>
            <person name="Chaudhuri R.R."/>
            <person name="La Ragione R."/>
            <person name="Hildebrand F."/>
            <person name="Pallen M.J."/>
        </authorList>
    </citation>
    <scope>NUCLEOTIDE SEQUENCE</scope>
    <source>
        <strain evidence="1">CHK33-5263</strain>
    </source>
</reference>
<proteinExistence type="predicted"/>
<dbReference type="Proteomes" id="UP000824044">
    <property type="component" value="Unassembled WGS sequence"/>
</dbReference>